<keyword evidence="2" id="KW-0472">Membrane</keyword>
<feature type="transmembrane region" description="Helical" evidence="2">
    <location>
        <begin position="12"/>
        <end position="31"/>
    </location>
</feature>
<name>A0A448YZH5_9STRA</name>
<evidence type="ECO:0000256" key="2">
    <source>
        <dbReference type="SAM" id="Phobius"/>
    </source>
</evidence>
<proteinExistence type="predicted"/>
<keyword evidence="2" id="KW-0812">Transmembrane</keyword>
<evidence type="ECO:0000313" key="4">
    <source>
        <dbReference type="Proteomes" id="UP000291116"/>
    </source>
</evidence>
<keyword evidence="4" id="KW-1185">Reference proteome</keyword>
<evidence type="ECO:0000256" key="1">
    <source>
        <dbReference type="SAM" id="MobiDB-lite"/>
    </source>
</evidence>
<reference evidence="3 4" key="1">
    <citation type="submission" date="2019-01" db="EMBL/GenBank/DDBJ databases">
        <authorList>
            <person name="Ferrante I. M."/>
        </authorList>
    </citation>
    <scope>NUCLEOTIDE SEQUENCE [LARGE SCALE GENOMIC DNA]</scope>
    <source>
        <strain evidence="3 4">B856</strain>
    </source>
</reference>
<evidence type="ECO:0000313" key="3">
    <source>
        <dbReference type="EMBL" id="VEU35154.1"/>
    </source>
</evidence>
<feature type="region of interest" description="Disordered" evidence="1">
    <location>
        <begin position="48"/>
        <end position="80"/>
    </location>
</feature>
<dbReference type="EMBL" id="CAACVS010000049">
    <property type="protein sequence ID" value="VEU35154.1"/>
    <property type="molecule type" value="Genomic_DNA"/>
</dbReference>
<gene>
    <name evidence="3" type="ORF">PSNMU_V1.4_AUG-EV-PASAV3_0018030</name>
</gene>
<dbReference type="AlphaFoldDB" id="A0A448YZH5"/>
<dbReference type="Proteomes" id="UP000291116">
    <property type="component" value="Unassembled WGS sequence"/>
</dbReference>
<keyword evidence="2" id="KW-1133">Transmembrane helix</keyword>
<protein>
    <submittedName>
        <fullName evidence="3">Uncharacterized protein</fullName>
    </submittedName>
</protein>
<sequence>MTHKNLHPPSGFWDGIAIIMNMSIIVVGYLVTGSSRSNMRVSRYFRVGGDNRSDTDAGPVVDTDRAHDHGPSIKSKTANC</sequence>
<organism evidence="3 4">
    <name type="scientific">Pseudo-nitzschia multistriata</name>
    <dbReference type="NCBI Taxonomy" id="183589"/>
    <lineage>
        <taxon>Eukaryota</taxon>
        <taxon>Sar</taxon>
        <taxon>Stramenopiles</taxon>
        <taxon>Ochrophyta</taxon>
        <taxon>Bacillariophyta</taxon>
        <taxon>Bacillariophyceae</taxon>
        <taxon>Bacillariophycidae</taxon>
        <taxon>Bacillariales</taxon>
        <taxon>Bacillariaceae</taxon>
        <taxon>Pseudo-nitzschia</taxon>
    </lineage>
</organism>
<feature type="compositionally biased region" description="Basic and acidic residues" evidence="1">
    <location>
        <begin position="62"/>
        <end position="71"/>
    </location>
</feature>
<accession>A0A448YZH5</accession>